<feature type="transmembrane region" description="Helical" evidence="11">
    <location>
        <begin position="302"/>
        <end position="326"/>
    </location>
</feature>
<dbReference type="EMBL" id="MIEK01000003">
    <property type="protein sequence ID" value="OEH83750.1"/>
    <property type="molecule type" value="Genomic_DNA"/>
</dbReference>
<dbReference type="PANTHER" id="PTHR30505">
    <property type="entry name" value="FRUCTOSE-LIKE PERMEASE"/>
    <property type="match status" value="1"/>
</dbReference>
<sequence>MDLQKATSRKLIFVDIMEKSKGGVLEFLTEQLFVAGKITSKERFLADVYAREKLSPTGFENGLAIPHGKSDAVKEASFAIARLQNPITEYESIDPNNQVTLVFLLAIPSNEAGSTHLKLLSELVTKLSNPDYLKLFMKAKDSEEIYKLLARQEKNEEPTSIESNELILGVTACPAGIAHTYMAAEALERAGRELGVKVLVEKQGANGIEDRHTTRQISQAKAVIFANDVAVKNSERYAKLPHVNTTVADPLRNAKELIQEALDKSKNFQPDNESVHLDFEENDGEKSFGMEVKDSVLTGISYIIPIIIAGGMITTFAVLITQIFGLQEVMAEETSWLFLLKSLGGGLLGQIMIPVLAAFMSYSIADKPGLAPGFTGGLAAMTINSGFLGGMLAGLAAGFLMKFMKKHIKAKGALAGFVSFWVYPVVGSLLIGILMLFIIGKPVAFINNGLINWLDTLQGSNALLLGAVLGAMVSFDLGGPVNKAAYAFCIGAMSNGNFIPYAAFASVKMVSAFSVSAACIIRKDLFTKQEKEIGDQTWLLGLAGITEGAIPFMMNDPVRVIASFVAGSAVTGAIVAYFQIGLTVPGAGIFSMGLLDSKMNGLTAALIWFFAAILGAAISTCLLIITRSQKLKKQAL</sequence>
<evidence type="ECO:0000256" key="11">
    <source>
        <dbReference type="SAM" id="Phobius"/>
    </source>
</evidence>
<dbReference type="InterPro" id="IPR016152">
    <property type="entry name" value="PTrfase/Anion_transptr"/>
</dbReference>
<dbReference type="NCBIfam" id="TIGR00829">
    <property type="entry name" value="FRU"/>
    <property type="match status" value="1"/>
</dbReference>
<dbReference type="PROSITE" id="PS51094">
    <property type="entry name" value="PTS_EIIA_TYPE_2"/>
    <property type="match status" value="1"/>
</dbReference>
<dbReference type="Pfam" id="PF02378">
    <property type="entry name" value="PTS_EIIC"/>
    <property type="match status" value="1"/>
</dbReference>
<dbReference type="Pfam" id="PF00359">
    <property type="entry name" value="PTS_EIIA_2"/>
    <property type="match status" value="1"/>
</dbReference>
<evidence type="ECO:0000259" key="13">
    <source>
        <dbReference type="PROSITE" id="PS51099"/>
    </source>
</evidence>
<feature type="domain" description="PTS EIIB type-2" evidence="13">
    <location>
        <begin position="167"/>
        <end position="263"/>
    </location>
</feature>
<evidence type="ECO:0000256" key="3">
    <source>
        <dbReference type="ARBA" id="ARBA00022475"/>
    </source>
</evidence>
<dbReference type="GO" id="GO:0090563">
    <property type="term" value="F:protein-phosphocysteine-sugar phosphotransferase activity"/>
    <property type="evidence" value="ECO:0007669"/>
    <property type="project" value="TreeGrafter"/>
</dbReference>
<evidence type="ECO:0000256" key="7">
    <source>
        <dbReference type="ARBA" id="ARBA00022683"/>
    </source>
</evidence>
<dbReference type="InterPro" id="IPR003352">
    <property type="entry name" value="PTS_EIIC"/>
</dbReference>
<evidence type="ECO:0000313" key="16">
    <source>
        <dbReference type="Proteomes" id="UP000095256"/>
    </source>
</evidence>
<dbReference type="InterPro" id="IPR013011">
    <property type="entry name" value="PTS_EIIB_2"/>
</dbReference>
<feature type="transmembrane region" description="Helical" evidence="11">
    <location>
        <begin position="602"/>
        <end position="625"/>
    </location>
</feature>
<keyword evidence="3" id="KW-1003">Cell membrane</keyword>
<dbReference type="RefSeq" id="WP_069697278.1">
    <property type="nucleotide sequence ID" value="NZ_JAGGMA010000010.1"/>
</dbReference>
<dbReference type="PROSITE" id="PS51104">
    <property type="entry name" value="PTS_EIIC_TYPE_2"/>
    <property type="match status" value="1"/>
</dbReference>
<dbReference type="InterPro" id="IPR003353">
    <property type="entry name" value="PTS_IIB_fruc"/>
</dbReference>
<dbReference type="CDD" id="cd05569">
    <property type="entry name" value="PTS_IIB_fructose"/>
    <property type="match status" value="1"/>
</dbReference>
<dbReference type="Gene3D" id="3.40.50.2300">
    <property type="match status" value="1"/>
</dbReference>
<feature type="domain" description="PTS EIIC type-2" evidence="14">
    <location>
        <begin position="292"/>
        <end position="636"/>
    </location>
</feature>
<dbReference type="NCBIfam" id="TIGR00848">
    <property type="entry name" value="fruA"/>
    <property type="match status" value="1"/>
</dbReference>
<feature type="transmembrane region" description="Helical" evidence="11">
    <location>
        <begin position="498"/>
        <end position="521"/>
    </location>
</feature>
<keyword evidence="5" id="KW-0762">Sugar transport</keyword>
<keyword evidence="4" id="KW-0597">Phosphoprotein</keyword>
<dbReference type="AlphaFoldDB" id="A0A1E5L0U0"/>
<evidence type="ECO:0000256" key="5">
    <source>
        <dbReference type="ARBA" id="ARBA00022597"/>
    </source>
</evidence>
<dbReference type="SUPFAM" id="SSF55804">
    <property type="entry name" value="Phoshotransferase/anion transport protein"/>
    <property type="match status" value="1"/>
</dbReference>
<evidence type="ECO:0000256" key="2">
    <source>
        <dbReference type="ARBA" id="ARBA00022448"/>
    </source>
</evidence>
<keyword evidence="7" id="KW-0598">Phosphotransferase system</keyword>
<dbReference type="InterPro" id="IPR003501">
    <property type="entry name" value="PTS_EIIB_2/3"/>
</dbReference>
<accession>A0A1E5L0U0</accession>
<keyword evidence="9 11" id="KW-1133">Transmembrane helix</keyword>
<feature type="domain" description="PTS EIIA type-2" evidence="12">
    <location>
        <begin position="5"/>
        <end position="152"/>
    </location>
</feature>
<dbReference type="InterPro" id="IPR006327">
    <property type="entry name" value="PTS_IIC_fruc"/>
</dbReference>
<reference evidence="15 16" key="1">
    <citation type="submission" date="2016-09" db="EMBL/GenBank/DDBJ databases">
        <authorList>
            <person name="Capua I."/>
            <person name="De Benedictis P."/>
            <person name="Joannis T."/>
            <person name="Lombin L.H."/>
            <person name="Cattoli G."/>
        </authorList>
    </citation>
    <scope>NUCLEOTIDE SEQUENCE [LARGE SCALE GENOMIC DNA]</scope>
    <source>
        <strain evidence="15 16">LMG 25899</strain>
    </source>
</reference>
<evidence type="ECO:0000259" key="14">
    <source>
        <dbReference type="PROSITE" id="PS51104"/>
    </source>
</evidence>
<evidence type="ECO:0000313" key="15">
    <source>
        <dbReference type="EMBL" id="OEH83750.1"/>
    </source>
</evidence>
<organism evidence="15 16">
    <name type="scientific">Enterococcus rivorum</name>
    <dbReference type="NCBI Taxonomy" id="762845"/>
    <lineage>
        <taxon>Bacteria</taxon>
        <taxon>Bacillati</taxon>
        <taxon>Bacillota</taxon>
        <taxon>Bacilli</taxon>
        <taxon>Lactobacillales</taxon>
        <taxon>Enterococcaceae</taxon>
        <taxon>Enterococcus</taxon>
    </lineage>
</organism>
<gene>
    <name evidence="15" type="ORF">BCR26_07965</name>
</gene>
<dbReference type="OrthoDB" id="9782569at2"/>
<evidence type="ECO:0000256" key="10">
    <source>
        <dbReference type="ARBA" id="ARBA00023136"/>
    </source>
</evidence>
<dbReference type="Pfam" id="PF02302">
    <property type="entry name" value="PTS_IIB"/>
    <property type="match status" value="1"/>
</dbReference>
<keyword evidence="2" id="KW-0813">Transport</keyword>
<dbReference type="GO" id="GO:0009401">
    <property type="term" value="P:phosphoenolpyruvate-dependent sugar phosphotransferase system"/>
    <property type="evidence" value="ECO:0007669"/>
    <property type="project" value="UniProtKB-KW"/>
</dbReference>
<dbReference type="InterPro" id="IPR013014">
    <property type="entry name" value="PTS_EIIC_2"/>
</dbReference>
<evidence type="ECO:0000259" key="12">
    <source>
        <dbReference type="PROSITE" id="PS51094"/>
    </source>
</evidence>
<dbReference type="NCBIfam" id="NF007293">
    <property type="entry name" value="PRK09765.1"/>
    <property type="match status" value="1"/>
</dbReference>
<dbReference type="InterPro" id="IPR004715">
    <property type="entry name" value="PTS_IIA_fruc"/>
</dbReference>
<keyword evidence="10 11" id="KW-0472">Membrane</keyword>
<feature type="transmembrane region" description="Helical" evidence="11">
    <location>
        <begin position="377"/>
        <end position="401"/>
    </location>
</feature>
<dbReference type="GO" id="GO:0005351">
    <property type="term" value="F:carbohydrate:proton symporter activity"/>
    <property type="evidence" value="ECO:0007669"/>
    <property type="project" value="InterPro"/>
</dbReference>
<dbReference type="Gene3D" id="3.40.930.10">
    <property type="entry name" value="Mannitol-specific EII, Chain A"/>
    <property type="match status" value="1"/>
</dbReference>
<comment type="subcellular location">
    <subcellularLocation>
        <location evidence="1">Cell inner membrane</location>
        <topology evidence="1">Multi-pass membrane protein</topology>
    </subcellularLocation>
</comment>
<evidence type="ECO:0000256" key="9">
    <source>
        <dbReference type="ARBA" id="ARBA00022989"/>
    </source>
</evidence>
<keyword evidence="8 11" id="KW-0812">Transmembrane</keyword>
<keyword evidence="16" id="KW-1185">Reference proteome</keyword>
<dbReference type="PANTHER" id="PTHR30505:SF28">
    <property type="entry name" value="PTS SYSTEM 2-O-ALPHA-MANNOSYL-D-GLYCERATE-SPECIFIC EIIABC COMPONENT"/>
    <property type="match status" value="1"/>
</dbReference>
<feature type="transmembrane region" description="Helical" evidence="11">
    <location>
        <begin position="413"/>
        <end position="439"/>
    </location>
</feature>
<name>A0A1E5L0U0_9ENTE</name>
<dbReference type="GO" id="GO:0005886">
    <property type="term" value="C:plasma membrane"/>
    <property type="evidence" value="ECO:0007669"/>
    <property type="project" value="UniProtKB-SubCell"/>
</dbReference>
<evidence type="ECO:0000256" key="6">
    <source>
        <dbReference type="ARBA" id="ARBA00022679"/>
    </source>
</evidence>
<dbReference type="InterPro" id="IPR002178">
    <property type="entry name" value="PTS_EIIA_type-2_dom"/>
</dbReference>
<feature type="transmembrane region" description="Helical" evidence="11">
    <location>
        <begin position="560"/>
        <end position="582"/>
    </location>
</feature>
<dbReference type="Proteomes" id="UP000095256">
    <property type="component" value="Unassembled WGS sequence"/>
</dbReference>
<protein>
    <submittedName>
        <fullName evidence="15">PTS 2-O-a-mannosyl-D-glycerate transporter subunit IIABC</fullName>
    </submittedName>
</protein>
<comment type="caution">
    <text evidence="15">The sequence shown here is derived from an EMBL/GenBank/DDBJ whole genome shotgun (WGS) entry which is preliminary data.</text>
</comment>
<dbReference type="STRING" id="762845.BCR26_07965"/>
<proteinExistence type="predicted"/>
<evidence type="ECO:0000256" key="1">
    <source>
        <dbReference type="ARBA" id="ARBA00004429"/>
    </source>
</evidence>
<keyword evidence="6" id="KW-0808">Transferase</keyword>
<dbReference type="InterPro" id="IPR036095">
    <property type="entry name" value="PTS_EIIB-like_sf"/>
</dbReference>
<dbReference type="GO" id="GO:0022877">
    <property type="term" value="F:protein-N(PI)-phosphohistidine-fructose phosphotransferase system transporter activity"/>
    <property type="evidence" value="ECO:0007669"/>
    <property type="project" value="InterPro"/>
</dbReference>
<evidence type="ECO:0000256" key="8">
    <source>
        <dbReference type="ARBA" id="ARBA00022692"/>
    </source>
</evidence>
<feature type="transmembrane region" description="Helical" evidence="11">
    <location>
        <begin position="338"/>
        <end position="365"/>
    </location>
</feature>
<dbReference type="SUPFAM" id="SSF52794">
    <property type="entry name" value="PTS system IIB component-like"/>
    <property type="match status" value="1"/>
</dbReference>
<dbReference type="InterPro" id="IPR050864">
    <property type="entry name" value="Bacterial_PTS_Sugar_Transport"/>
</dbReference>
<dbReference type="CDD" id="cd00211">
    <property type="entry name" value="PTS_IIA_fru"/>
    <property type="match status" value="1"/>
</dbReference>
<dbReference type="PROSITE" id="PS51099">
    <property type="entry name" value="PTS_EIIB_TYPE_2"/>
    <property type="match status" value="1"/>
</dbReference>
<dbReference type="NCBIfam" id="TIGR01427">
    <property type="entry name" value="PTS_IIC_fructo"/>
    <property type="match status" value="1"/>
</dbReference>
<evidence type="ECO:0000256" key="4">
    <source>
        <dbReference type="ARBA" id="ARBA00022553"/>
    </source>
</evidence>